<dbReference type="EMBL" id="JAHWZX010000005">
    <property type="protein sequence ID" value="MBW4330792.1"/>
    <property type="molecule type" value="Genomic_DNA"/>
</dbReference>
<gene>
    <name evidence="1" type="ORF">KY084_07860</name>
</gene>
<accession>A0ABS6XKQ6</accession>
<name>A0ABS6XKQ6_9SPHN</name>
<evidence type="ECO:0000313" key="2">
    <source>
        <dbReference type="Proteomes" id="UP001197214"/>
    </source>
</evidence>
<evidence type="ECO:0000313" key="1">
    <source>
        <dbReference type="EMBL" id="MBW4330792.1"/>
    </source>
</evidence>
<reference evidence="1 2" key="1">
    <citation type="submission" date="2021-07" db="EMBL/GenBank/DDBJ databases">
        <title>Stakelama flava sp. nov., a novel endophytic bacterium isolated from branch of Kandelia candel.</title>
        <authorList>
            <person name="Tuo L."/>
        </authorList>
    </citation>
    <scope>NUCLEOTIDE SEQUENCE [LARGE SCALE GENOMIC DNA]</scope>
    <source>
        <strain evidence="1 2">CBK3Z-3</strain>
    </source>
</reference>
<protein>
    <submittedName>
        <fullName evidence="1">DUF2218 domain-containing protein</fullName>
    </submittedName>
</protein>
<dbReference type="RefSeq" id="WP_219237891.1">
    <property type="nucleotide sequence ID" value="NZ_JAHWZX010000005.1"/>
</dbReference>
<comment type="caution">
    <text evidence="1">The sequence shown here is derived from an EMBL/GenBank/DDBJ whole genome shotgun (WGS) entry which is preliminary data.</text>
</comment>
<dbReference type="Pfam" id="PF09981">
    <property type="entry name" value="DUF2218"/>
    <property type="match status" value="1"/>
</dbReference>
<keyword evidence="2" id="KW-1185">Reference proteome</keyword>
<dbReference type="InterPro" id="IPR014543">
    <property type="entry name" value="UCP028291"/>
</dbReference>
<dbReference type="Proteomes" id="UP001197214">
    <property type="component" value="Unassembled WGS sequence"/>
</dbReference>
<organism evidence="1 2">
    <name type="scientific">Stakelama flava</name>
    <dbReference type="NCBI Taxonomy" id="2860338"/>
    <lineage>
        <taxon>Bacteria</taxon>
        <taxon>Pseudomonadati</taxon>
        <taxon>Pseudomonadota</taxon>
        <taxon>Alphaproteobacteria</taxon>
        <taxon>Sphingomonadales</taxon>
        <taxon>Sphingomonadaceae</taxon>
        <taxon>Stakelama</taxon>
    </lineage>
</organism>
<dbReference type="PIRSF" id="PIRSF028291">
    <property type="entry name" value="UCP028291"/>
    <property type="match status" value="1"/>
</dbReference>
<sequence>MAVTSKASVVCEKPSRYLKQLVSHWRHRMPASWEDSVATFPFPDGPRATMAARNDGIDITLLTDDQEKDEVMRGVIERHLDRFAFREAPLDFDWSVNC</sequence>
<proteinExistence type="predicted"/>